<protein>
    <submittedName>
        <fullName evidence="1">Uncharacterized protein</fullName>
    </submittedName>
</protein>
<evidence type="ECO:0000313" key="1">
    <source>
        <dbReference type="EMBL" id="KIY47109.1"/>
    </source>
</evidence>
<evidence type="ECO:0000313" key="2">
    <source>
        <dbReference type="Proteomes" id="UP000054144"/>
    </source>
</evidence>
<keyword evidence="2" id="KW-1185">Reference proteome</keyword>
<gene>
    <name evidence="1" type="ORF">FISHEDRAFT_75025</name>
</gene>
<dbReference type="Proteomes" id="UP000054144">
    <property type="component" value="Unassembled WGS sequence"/>
</dbReference>
<accession>A0A0D7A9N3</accession>
<reference evidence="1 2" key="1">
    <citation type="journal article" date="2015" name="Fungal Genet. Biol.">
        <title>Evolution of novel wood decay mechanisms in Agaricales revealed by the genome sequences of Fistulina hepatica and Cylindrobasidium torrendii.</title>
        <authorList>
            <person name="Floudas D."/>
            <person name="Held B.W."/>
            <person name="Riley R."/>
            <person name="Nagy L.G."/>
            <person name="Koehler G."/>
            <person name="Ransdell A.S."/>
            <person name="Younus H."/>
            <person name="Chow J."/>
            <person name="Chiniquy J."/>
            <person name="Lipzen A."/>
            <person name="Tritt A."/>
            <person name="Sun H."/>
            <person name="Haridas S."/>
            <person name="LaButti K."/>
            <person name="Ohm R.A."/>
            <person name="Kues U."/>
            <person name="Blanchette R.A."/>
            <person name="Grigoriev I.V."/>
            <person name="Minto R.E."/>
            <person name="Hibbett D.S."/>
        </authorList>
    </citation>
    <scope>NUCLEOTIDE SEQUENCE [LARGE SCALE GENOMIC DNA]</scope>
    <source>
        <strain evidence="1 2">ATCC 64428</strain>
    </source>
</reference>
<dbReference type="EMBL" id="KN882013">
    <property type="protein sequence ID" value="KIY47109.1"/>
    <property type="molecule type" value="Genomic_DNA"/>
</dbReference>
<proteinExistence type="predicted"/>
<organism evidence="1 2">
    <name type="scientific">Fistulina hepatica ATCC 64428</name>
    <dbReference type="NCBI Taxonomy" id="1128425"/>
    <lineage>
        <taxon>Eukaryota</taxon>
        <taxon>Fungi</taxon>
        <taxon>Dikarya</taxon>
        <taxon>Basidiomycota</taxon>
        <taxon>Agaricomycotina</taxon>
        <taxon>Agaricomycetes</taxon>
        <taxon>Agaricomycetidae</taxon>
        <taxon>Agaricales</taxon>
        <taxon>Fistulinaceae</taxon>
        <taxon>Fistulina</taxon>
    </lineage>
</organism>
<name>A0A0D7A9N3_9AGAR</name>
<sequence>MKTRGQICREFKALRGWPADKLRKLRNGLEVLDILEILENLENLKLLVVLEMLEMLEALGGVLVPSGWNVVAQFDLAPAFAMHQK</sequence>
<dbReference type="AlphaFoldDB" id="A0A0D7A9N3"/>